<reference evidence="1" key="1">
    <citation type="submission" date="2024-12" db="EMBL/GenBank/DDBJ databases">
        <authorList>
            <person name="Wu N."/>
        </authorList>
    </citation>
    <scope>NUCLEOTIDE SEQUENCE</scope>
    <source>
        <strain evidence="1">P15</strain>
    </source>
</reference>
<accession>A0ACC7NRB6</accession>
<comment type="caution">
    <text evidence="1">The sequence shown here is derived from an EMBL/GenBank/DDBJ whole genome shotgun (WGS) entry which is preliminary data.</text>
</comment>
<evidence type="ECO:0000313" key="2">
    <source>
        <dbReference type="Proteomes" id="UP001631969"/>
    </source>
</evidence>
<keyword evidence="2" id="KW-1185">Reference proteome</keyword>
<protein>
    <submittedName>
        <fullName evidence="1">AraC family transcriptional regulator</fullName>
    </submittedName>
</protein>
<organism evidence="1 2">
    <name type="scientific">Paenibacillus mesotrionivorans</name>
    <dbReference type="NCBI Taxonomy" id="3160968"/>
    <lineage>
        <taxon>Bacteria</taxon>
        <taxon>Bacillati</taxon>
        <taxon>Bacillota</taxon>
        <taxon>Bacilli</taxon>
        <taxon>Bacillales</taxon>
        <taxon>Paenibacillaceae</taxon>
        <taxon>Paenibacillus</taxon>
    </lineage>
</organism>
<sequence>MEHSLRVLPAKGTAVHYCGQMPCPPGHSWGPSMRDHYLLHYIHSGKGTYHCGGRSYQLGAGNSFLLFPGIPGAYQADPDDPWAYSWVAFAGEGLSHYMELAGLTPGNPIYQHAEPDWLEAYITELMEYGAAPSPASQLHAVGILYRLLASMVENSLIGQMPACTSTNLSRSWYLDKALAYIQAHYAMPGLTVSSLAKHVGLERSYFAKLFAEELHQTPYQFLLLYRLEKASRLLSHTDLPIADVAAAAGFQDPLYFTKVFRKHIGRTPSDFRKHGVQ</sequence>
<proteinExistence type="predicted"/>
<dbReference type="Proteomes" id="UP001631969">
    <property type="component" value="Unassembled WGS sequence"/>
</dbReference>
<name>A0ACC7NRB6_9BACL</name>
<dbReference type="EMBL" id="JBJURJ010000001">
    <property type="protein sequence ID" value="MFM9327168.1"/>
    <property type="molecule type" value="Genomic_DNA"/>
</dbReference>
<evidence type="ECO:0000313" key="1">
    <source>
        <dbReference type="EMBL" id="MFM9327168.1"/>
    </source>
</evidence>
<gene>
    <name evidence="1" type="ORF">ACI1P1_02540</name>
</gene>